<keyword evidence="8" id="KW-1185">Reference proteome</keyword>
<dbReference type="PANTHER" id="PTHR48051:SF54">
    <property type="entry name" value="LEUCINE-RICH REPEAT-CONTAINING PROTEIN"/>
    <property type="match status" value="1"/>
</dbReference>
<dbReference type="SMART" id="SM00369">
    <property type="entry name" value="LRR_TYP"/>
    <property type="match status" value="5"/>
</dbReference>
<dbReference type="SUPFAM" id="SSF52058">
    <property type="entry name" value="L domain-like"/>
    <property type="match status" value="1"/>
</dbReference>
<dbReference type="InterPro" id="IPR050216">
    <property type="entry name" value="LRR_domain-containing"/>
</dbReference>
<evidence type="ECO:0000256" key="4">
    <source>
        <dbReference type="ARBA" id="ARBA00029588"/>
    </source>
</evidence>
<dbReference type="PROSITE" id="PS51450">
    <property type="entry name" value="LRR"/>
    <property type="match status" value="1"/>
</dbReference>
<dbReference type="AlphaFoldDB" id="A0A3B3ZCM0"/>
<reference evidence="7" key="2">
    <citation type="submission" date="2025-09" db="UniProtKB">
        <authorList>
            <consortium name="Ensembl"/>
        </authorList>
    </citation>
    <scope>IDENTIFICATION</scope>
</reference>
<proteinExistence type="predicted"/>
<reference evidence="7" key="1">
    <citation type="submission" date="2025-08" db="UniProtKB">
        <authorList>
            <consortium name="Ensembl"/>
        </authorList>
    </citation>
    <scope>IDENTIFICATION</scope>
</reference>
<evidence type="ECO:0000256" key="6">
    <source>
        <dbReference type="ARBA" id="ARBA00032455"/>
    </source>
</evidence>
<evidence type="ECO:0000313" key="8">
    <source>
        <dbReference type="Proteomes" id="UP000261520"/>
    </source>
</evidence>
<protein>
    <recommendedName>
        <fullName evidence="3">Leucine-rich repeat protein SHOC-2</fullName>
    </recommendedName>
    <alternativeName>
        <fullName evidence="6">Protein soc-2 homolog</fullName>
    </alternativeName>
    <alternativeName>
        <fullName evidence="4 5">protein Sur-8 homolog</fullName>
    </alternativeName>
</protein>
<evidence type="ECO:0000256" key="2">
    <source>
        <dbReference type="ARBA" id="ARBA00022737"/>
    </source>
</evidence>
<accession>A0A3B3ZCM0</accession>
<dbReference type="Proteomes" id="UP000261520">
    <property type="component" value="Unplaced"/>
</dbReference>
<sequence>LFLSMEGAVALRESRGVRCHRNVSAPACRVRATSLKMSSRNLKEVPPDVCMLPHLSVLLLNNNHICTLPVELLRLLYLFAMFNPSQITVFFVFVVFSLTKLHCLSLAHNKLENIPAELGHLIELTEVNFTNNCLSTLPQEIYHCKLLTKMYLARNQLSSLPEVSDDTLLCLACVCLVHVHFVALNQGIRALTKLQVLDVAGNKLSMFPAEVHTRKAMTMNEKECVSESSADGDGRWVFSLHNDICEAQDLSL</sequence>
<dbReference type="GO" id="GO:0005737">
    <property type="term" value="C:cytoplasm"/>
    <property type="evidence" value="ECO:0007669"/>
    <property type="project" value="TreeGrafter"/>
</dbReference>
<evidence type="ECO:0000313" key="7">
    <source>
        <dbReference type="Ensembl" id="ENSPMGP00000002131.1"/>
    </source>
</evidence>
<dbReference type="PANTHER" id="PTHR48051">
    <property type="match status" value="1"/>
</dbReference>
<dbReference type="Pfam" id="PF13855">
    <property type="entry name" value="LRR_8"/>
    <property type="match status" value="1"/>
</dbReference>
<dbReference type="InterPro" id="IPR032675">
    <property type="entry name" value="LRR_dom_sf"/>
</dbReference>
<organism evidence="7 8">
    <name type="scientific">Periophthalmus magnuspinnatus</name>
    <dbReference type="NCBI Taxonomy" id="409849"/>
    <lineage>
        <taxon>Eukaryota</taxon>
        <taxon>Metazoa</taxon>
        <taxon>Chordata</taxon>
        <taxon>Craniata</taxon>
        <taxon>Vertebrata</taxon>
        <taxon>Euteleostomi</taxon>
        <taxon>Actinopterygii</taxon>
        <taxon>Neopterygii</taxon>
        <taxon>Teleostei</taxon>
        <taxon>Neoteleostei</taxon>
        <taxon>Acanthomorphata</taxon>
        <taxon>Gobiaria</taxon>
        <taxon>Gobiiformes</taxon>
        <taxon>Gobioidei</taxon>
        <taxon>Gobiidae</taxon>
        <taxon>Oxudercinae</taxon>
        <taxon>Periophthalmus</taxon>
    </lineage>
</organism>
<dbReference type="STRING" id="409849.ENSPMGP00000002131"/>
<evidence type="ECO:0000256" key="1">
    <source>
        <dbReference type="ARBA" id="ARBA00022614"/>
    </source>
</evidence>
<evidence type="ECO:0000256" key="5">
    <source>
        <dbReference type="ARBA" id="ARBA00029998"/>
    </source>
</evidence>
<dbReference type="Gene3D" id="3.80.10.10">
    <property type="entry name" value="Ribonuclease Inhibitor"/>
    <property type="match status" value="2"/>
</dbReference>
<evidence type="ECO:0000256" key="3">
    <source>
        <dbReference type="ARBA" id="ARBA00023907"/>
    </source>
</evidence>
<dbReference type="InterPro" id="IPR001611">
    <property type="entry name" value="Leu-rich_rpt"/>
</dbReference>
<name>A0A3B3ZCM0_9GOBI</name>
<dbReference type="InterPro" id="IPR003591">
    <property type="entry name" value="Leu-rich_rpt_typical-subtyp"/>
</dbReference>
<keyword evidence="1" id="KW-0433">Leucine-rich repeat</keyword>
<keyword evidence="2" id="KW-0677">Repeat</keyword>
<dbReference type="Ensembl" id="ENSPMGT00000002264.1">
    <property type="protein sequence ID" value="ENSPMGP00000002131.1"/>
    <property type="gene ID" value="ENSPMGG00000001912.1"/>
</dbReference>